<gene>
    <name evidence="3" type="ORF">ATB98_10430</name>
</gene>
<dbReference type="Pfam" id="PF21810">
    <property type="entry name" value="DUF6880"/>
    <property type="match status" value="1"/>
</dbReference>
<sequence>MREHAGRTVFARGETYFREDRVELLAITPDRVLAHVSGTEGYRAELTGGGRSFDGECTCRAFEDHGFCKHLVAAALAANAGKGARELEEGGGKLANIRKHLLGKGVEALVDMIMNLAERDLALFRRLDMAAVSTNGDGKAVETRLSRAIDDVTHAAEYVEYGEAGGWAADVDAVLDALAGLPANGHGELALQLADRAIDRIERAIASIDDSDGHCDALLERTRDIHLAAARVARPEPVSFARVLFERETAGDYDTFHSAANIYSDVLGEEGLAEYRRLATAAWEEIPPRSGGRGVRQYHDFAADLLLGILDSFAARDGDLDARIALRTKDLSSQWRYLQLAEFCRMHGREEEALRWVEEGLWVFEDEAPDHRLILFAAELLSKAGRNSDALQHLWRTFGKSPTLELYKRLRQIEGEAAADAAVRSLEGGTGIAPKSDWQSPRADLLVEILIHEERLDAAWAAAKKHSASMHIRRTLARASETTHPERAIGVYAEYVEQLVNRGGNYSYEEAARLIARIGGLRDAAGHAAYVAELKLRHKRKRNFMKLLG</sequence>
<reference evidence="3 4" key="1">
    <citation type="submission" date="2015-11" db="EMBL/GenBank/DDBJ databases">
        <title>Ensifer anhuiense sp. nov., an effective nitrogen fixation bacterium with Glycine soja.</title>
        <authorList>
            <person name="Yan H."/>
            <person name="Chen W."/>
        </authorList>
    </citation>
    <scope>NUCLEOTIDE SEQUENCE [LARGE SCALE GENOMIC DNA]</scope>
    <source>
        <strain evidence="3 4">LMG 7837</strain>
    </source>
</reference>
<evidence type="ECO:0000259" key="2">
    <source>
        <dbReference type="PROSITE" id="PS50966"/>
    </source>
</evidence>
<dbReference type="InterPro" id="IPR049245">
    <property type="entry name" value="DUF6880"/>
</dbReference>
<keyword evidence="1" id="KW-0479">Metal-binding</keyword>
<evidence type="ECO:0000313" key="3">
    <source>
        <dbReference type="EMBL" id="OAP46387.1"/>
    </source>
</evidence>
<keyword evidence="3" id="KW-0808">Transferase</keyword>
<dbReference type="Pfam" id="PF04434">
    <property type="entry name" value="SWIM"/>
    <property type="match status" value="1"/>
</dbReference>
<dbReference type="GO" id="GO:0008270">
    <property type="term" value="F:zinc ion binding"/>
    <property type="evidence" value="ECO:0007669"/>
    <property type="project" value="UniProtKB-KW"/>
</dbReference>
<keyword evidence="4" id="KW-1185">Reference proteome</keyword>
<feature type="domain" description="SWIM-type" evidence="2">
    <location>
        <begin position="42"/>
        <end position="79"/>
    </location>
</feature>
<dbReference type="AlphaFoldDB" id="A0A178YG12"/>
<keyword evidence="3" id="KW-0012">Acyltransferase</keyword>
<dbReference type="PROSITE" id="PS50966">
    <property type="entry name" value="ZF_SWIM"/>
    <property type="match status" value="1"/>
</dbReference>
<organism evidence="3 4">
    <name type="scientific">Sinorhizobium saheli</name>
    <dbReference type="NCBI Taxonomy" id="36856"/>
    <lineage>
        <taxon>Bacteria</taxon>
        <taxon>Pseudomonadati</taxon>
        <taxon>Pseudomonadota</taxon>
        <taxon>Alphaproteobacteria</taxon>
        <taxon>Hyphomicrobiales</taxon>
        <taxon>Rhizobiaceae</taxon>
        <taxon>Sinorhizobium/Ensifer group</taxon>
        <taxon>Sinorhizobium</taxon>
    </lineage>
</organism>
<dbReference type="InterPro" id="IPR007527">
    <property type="entry name" value="Znf_SWIM"/>
</dbReference>
<dbReference type="STRING" id="36856.ATB98_10430"/>
<dbReference type="RefSeq" id="WP_066872936.1">
    <property type="nucleotide sequence ID" value="NZ_LNQB01000069.1"/>
</dbReference>
<name>A0A178YG12_SINSA</name>
<protein>
    <submittedName>
        <fullName evidence="3">Acyltransferase</fullName>
    </submittedName>
</protein>
<evidence type="ECO:0000256" key="1">
    <source>
        <dbReference type="PROSITE-ProRule" id="PRU00325"/>
    </source>
</evidence>
<proteinExistence type="predicted"/>
<comment type="caution">
    <text evidence="3">The sequence shown here is derived from an EMBL/GenBank/DDBJ whole genome shotgun (WGS) entry which is preliminary data.</text>
</comment>
<accession>A0A178YG12</accession>
<dbReference type="Proteomes" id="UP000078507">
    <property type="component" value="Unassembled WGS sequence"/>
</dbReference>
<keyword evidence="1" id="KW-0863">Zinc-finger</keyword>
<keyword evidence="1" id="KW-0862">Zinc</keyword>
<evidence type="ECO:0000313" key="4">
    <source>
        <dbReference type="Proteomes" id="UP000078507"/>
    </source>
</evidence>
<dbReference type="EMBL" id="LNQB01000069">
    <property type="protein sequence ID" value="OAP46387.1"/>
    <property type="molecule type" value="Genomic_DNA"/>
</dbReference>
<dbReference type="GO" id="GO:0016746">
    <property type="term" value="F:acyltransferase activity"/>
    <property type="evidence" value="ECO:0007669"/>
    <property type="project" value="UniProtKB-KW"/>
</dbReference>